<protein>
    <submittedName>
        <fullName evidence="3">DUF2846 domain-containing protein</fullName>
    </submittedName>
</protein>
<evidence type="ECO:0000313" key="3">
    <source>
        <dbReference type="EMBL" id="UZW75706.1"/>
    </source>
</evidence>
<dbReference type="AlphaFoldDB" id="A0A9E8HMN4"/>
<dbReference type="EMBL" id="CP101527">
    <property type="protein sequence ID" value="UZW75706.1"/>
    <property type="molecule type" value="Genomic_DNA"/>
</dbReference>
<feature type="coiled-coil region" evidence="1">
    <location>
        <begin position="203"/>
        <end position="277"/>
    </location>
</feature>
<evidence type="ECO:0000259" key="2">
    <source>
        <dbReference type="Pfam" id="PF11008"/>
    </source>
</evidence>
<reference evidence="3" key="1">
    <citation type="submission" date="2022-07" db="EMBL/GenBank/DDBJ databases">
        <title>Alkalimarinus sp. nov., isolated from gut of a Alitta virens.</title>
        <authorList>
            <person name="Yang A.I."/>
            <person name="Shin N.-R."/>
        </authorList>
    </citation>
    <scope>NUCLEOTIDE SEQUENCE</scope>
    <source>
        <strain evidence="3">FA028</strain>
    </source>
</reference>
<proteinExistence type="predicted"/>
<evidence type="ECO:0000313" key="4">
    <source>
        <dbReference type="Proteomes" id="UP001164472"/>
    </source>
</evidence>
<feature type="domain" description="DUF2846" evidence="2">
    <location>
        <begin position="53"/>
        <end position="148"/>
    </location>
</feature>
<evidence type="ECO:0000256" key="1">
    <source>
        <dbReference type="SAM" id="Coils"/>
    </source>
</evidence>
<dbReference type="Pfam" id="PF11008">
    <property type="entry name" value="DUF2846"/>
    <property type="match status" value="1"/>
</dbReference>
<sequence>MLKRILQLALVAFIGASQTGCLYMAFEKHGGAFLVRVTGEQFVHIPNDQWDSSNNALVYFYRPDSRWASEEIDAPSVFIDDHRYVSLRANGFTWLEMAPGPKQITMRRPIGLLLGFEGLGSFSLSKIVDAEFNLEAGKVYYFRYSEIEAPSQPNPDLDPEDALAQGDMQLVSREVAIQEIVKTRFLENEPPFAKNSAGTSIVEQNKEDAYEKEKARLEAAHEEELAQLKLDGHWKSTKWYWPFGGGPTKRTEADIQLQELEKEREEYLVALAEKEEKAKKPRWWWPFGNKQQDDQAQLKRESEEQVQVVSAVGYSQ</sequence>
<keyword evidence="4" id="KW-1185">Reference proteome</keyword>
<dbReference type="RefSeq" id="WP_251810469.1">
    <property type="nucleotide sequence ID" value="NZ_CP101527.1"/>
</dbReference>
<dbReference type="KEGG" id="asem:NNL22_03685"/>
<gene>
    <name evidence="3" type="ORF">NNL22_03685</name>
</gene>
<name>A0A9E8HMN4_9ALTE</name>
<accession>A0A9E8HMN4</accession>
<dbReference type="InterPro" id="IPR022548">
    <property type="entry name" value="DUF2846"/>
</dbReference>
<keyword evidence="1" id="KW-0175">Coiled coil</keyword>
<dbReference type="Proteomes" id="UP001164472">
    <property type="component" value="Chromosome"/>
</dbReference>
<organism evidence="3 4">
    <name type="scientific">Alkalimarinus sediminis</name>
    <dbReference type="NCBI Taxonomy" id="1632866"/>
    <lineage>
        <taxon>Bacteria</taxon>
        <taxon>Pseudomonadati</taxon>
        <taxon>Pseudomonadota</taxon>
        <taxon>Gammaproteobacteria</taxon>
        <taxon>Alteromonadales</taxon>
        <taxon>Alteromonadaceae</taxon>
        <taxon>Alkalimarinus</taxon>
    </lineage>
</organism>